<keyword evidence="3" id="KW-1185">Reference proteome</keyword>
<reference evidence="2" key="1">
    <citation type="journal article" date="2014" name="Int. J. Syst. Evol. Microbiol.">
        <title>Complete genome sequence of Corynebacterium casei LMG S-19264T (=DSM 44701T), isolated from a smear-ripened cheese.</title>
        <authorList>
            <consortium name="US DOE Joint Genome Institute (JGI-PGF)"/>
            <person name="Walter F."/>
            <person name="Albersmeier A."/>
            <person name="Kalinowski J."/>
            <person name="Ruckert C."/>
        </authorList>
    </citation>
    <scope>NUCLEOTIDE SEQUENCE</scope>
    <source>
        <strain evidence="2">CGMCC 4.7430</strain>
    </source>
</reference>
<dbReference type="RefSeq" id="WP_189143349.1">
    <property type="nucleotide sequence ID" value="NZ_BMNK01000017.1"/>
</dbReference>
<dbReference type="InterPro" id="IPR029068">
    <property type="entry name" value="Glyas_Bleomycin-R_OHBP_Dase"/>
</dbReference>
<feature type="domain" description="VOC" evidence="1">
    <location>
        <begin position="7"/>
        <end position="132"/>
    </location>
</feature>
<dbReference type="Proteomes" id="UP000660745">
    <property type="component" value="Unassembled WGS sequence"/>
</dbReference>
<dbReference type="AlphaFoldDB" id="A0A918AED0"/>
<evidence type="ECO:0000313" key="2">
    <source>
        <dbReference type="EMBL" id="GGP15099.1"/>
    </source>
</evidence>
<dbReference type="Gene3D" id="3.10.180.10">
    <property type="entry name" value="2,3-Dihydroxybiphenyl 1,2-Dioxygenase, domain 1"/>
    <property type="match status" value="1"/>
</dbReference>
<evidence type="ECO:0000313" key="3">
    <source>
        <dbReference type="Proteomes" id="UP000660745"/>
    </source>
</evidence>
<dbReference type="SUPFAM" id="SSF54593">
    <property type="entry name" value="Glyoxalase/Bleomycin resistance protein/Dihydroxybiphenyl dioxygenase"/>
    <property type="match status" value="1"/>
</dbReference>
<dbReference type="Pfam" id="PF13669">
    <property type="entry name" value="Glyoxalase_4"/>
    <property type="match status" value="1"/>
</dbReference>
<organism evidence="2 3">
    <name type="scientific">Nonomuraea glycinis</name>
    <dbReference type="NCBI Taxonomy" id="2047744"/>
    <lineage>
        <taxon>Bacteria</taxon>
        <taxon>Bacillati</taxon>
        <taxon>Actinomycetota</taxon>
        <taxon>Actinomycetes</taxon>
        <taxon>Streptosporangiales</taxon>
        <taxon>Streptosporangiaceae</taxon>
        <taxon>Nonomuraea</taxon>
    </lineage>
</organism>
<gene>
    <name evidence="2" type="ORF">GCM10012278_73570</name>
</gene>
<reference evidence="2" key="2">
    <citation type="submission" date="2020-09" db="EMBL/GenBank/DDBJ databases">
        <authorList>
            <person name="Sun Q."/>
            <person name="Zhou Y."/>
        </authorList>
    </citation>
    <scope>NUCLEOTIDE SEQUENCE</scope>
    <source>
        <strain evidence="2">CGMCC 4.7430</strain>
    </source>
</reference>
<dbReference type="EMBL" id="BMNK01000017">
    <property type="protein sequence ID" value="GGP15099.1"/>
    <property type="molecule type" value="Genomic_DNA"/>
</dbReference>
<proteinExistence type="predicted"/>
<dbReference type="PROSITE" id="PS51819">
    <property type="entry name" value="VOC"/>
    <property type="match status" value="1"/>
</dbReference>
<sequence length="176" mass="19170">MTMPFGPIRQLGYIVTDIHAAMRQWIEGPGVGPFYYLENNGALAQSGGVQIELIQLRDDSPSFFHTYVGKFGEGLHHVAFWTEHFDACVETALARGYVEIHHGRSGRGRPDDRFAYFDGGAADGTAIEISERGVDKRALFDAIAQAAEGWDGTRPVRDMAALLSEITGTGNGTGPR</sequence>
<dbReference type="InterPro" id="IPR037523">
    <property type="entry name" value="VOC_core"/>
</dbReference>
<protein>
    <submittedName>
        <fullName evidence="2">Glyoxalase</fullName>
    </submittedName>
</protein>
<comment type="caution">
    <text evidence="2">The sequence shown here is derived from an EMBL/GenBank/DDBJ whole genome shotgun (WGS) entry which is preliminary data.</text>
</comment>
<accession>A0A918AED0</accession>
<name>A0A918AED0_9ACTN</name>
<evidence type="ECO:0000259" key="1">
    <source>
        <dbReference type="PROSITE" id="PS51819"/>
    </source>
</evidence>